<dbReference type="EC" id="1.8.1.14" evidence="2"/>
<dbReference type="Gene3D" id="3.40.250.10">
    <property type="entry name" value="Rhodanese-like domain"/>
    <property type="match status" value="1"/>
</dbReference>
<dbReference type="Pfam" id="PF00581">
    <property type="entry name" value="Rhodanese"/>
    <property type="match status" value="1"/>
</dbReference>
<dbReference type="PANTHER" id="PTHR43031">
    <property type="entry name" value="FAD-DEPENDENT OXIDOREDUCTASE"/>
    <property type="match status" value="1"/>
</dbReference>
<dbReference type="InterPro" id="IPR016156">
    <property type="entry name" value="FAD/NAD-linked_Rdtase_dimer_sf"/>
</dbReference>
<dbReference type="AlphaFoldDB" id="A0A4Y1ZE15"/>
<evidence type="ECO:0000313" key="3">
    <source>
        <dbReference type="Proteomes" id="UP000319716"/>
    </source>
</evidence>
<dbReference type="Proteomes" id="UP000319716">
    <property type="component" value="Unassembled WGS sequence"/>
</dbReference>
<accession>A0A4Y1ZE15</accession>
<feature type="domain" description="Rhodanese" evidence="1">
    <location>
        <begin position="90"/>
        <end position="124"/>
    </location>
</feature>
<gene>
    <name evidence="2" type="ORF">NBRC111894_2382</name>
</gene>
<dbReference type="InterPro" id="IPR036873">
    <property type="entry name" value="Rhodanese-like_dom_sf"/>
</dbReference>
<dbReference type="EMBL" id="BEXB01000018">
    <property type="protein sequence ID" value="GAY76828.1"/>
    <property type="molecule type" value="Genomic_DNA"/>
</dbReference>
<dbReference type="SUPFAM" id="SSF52821">
    <property type="entry name" value="Rhodanese/Cell cycle control phosphatase"/>
    <property type="match status" value="1"/>
</dbReference>
<organism evidence="2 3">
    <name type="scientific">Sporolactobacillus inulinus</name>
    <dbReference type="NCBI Taxonomy" id="2078"/>
    <lineage>
        <taxon>Bacteria</taxon>
        <taxon>Bacillati</taxon>
        <taxon>Bacillota</taxon>
        <taxon>Bacilli</taxon>
        <taxon>Bacillales</taxon>
        <taxon>Sporolactobacillaceae</taxon>
        <taxon>Sporolactobacillus</taxon>
    </lineage>
</organism>
<sequence length="133" mass="14679">MTLKLLFDPEVGKLLGAQAVGKKGIDKTIDVLATAIHGQMTVNDLTELELAYAPPFNSAKAPVNLIGYASENLLEDKVQHVQWNEVDQLVKQGAMLIDVRTEQEYENGTIQGAVNIPLDNLRQRVREIPKTVT</sequence>
<dbReference type="SUPFAM" id="SSF55424">
    <property type="entry name" value="FAD/NAD-linked reductases, dimerisation (C-terminal) domain"/>
    <property type="match status" value="1"/>
</dbReference>
<keyword evidence="2" id="KW-0560">Oxidoreductase</keyword>
<dbReference type="InterPro" id="IPR004099">
    <property type="entry name" value="Pyr_nucl-diS_OxRdtase_dimer"/>
</dbReference>
<evidence type="ECO:0000259" key="1">
    <source>
        <dbReference type="PROSITE" id="PS50206"/>
    </source>
</evidence>
<name>A0A4Y1ZE15_9BACL</name>
<evidence type="ECO:0000313" key="2">
    <source>
        <dbReference type="EMBL" id="GAY76828.1"/>
    </source>
</evidence>
<dbReference type="InterPro" id="IPR036188">
    <property type="entry name" value="FAD/NAD-bd_sf"/>
</dbReference>
<proteinExistence type="predicted"/>
<dbReference type="PROSITE" id="PS50206">
    <property type="entry name" value="RHODANESE_3"/>
    <property type="match status" value="1"/>
</dbReference>
<dbReference type="Gene3D" id="3.50.50.60">
    <property type="entry name" value="FAD/NAD(P)-binding domain"/>
    <property type="match status" value="1"/>
</dbReference>
<dbReference type="InterPro" id="IPR001763">
    <property type="entry name" value="Rhodanese-like_dom"/>
</dbReference>
<reference evidence="2 3" key="1">
    <citation type="submission" date="2017-11" db="EMBL/GenBank/DDBJ databases">
        <title>Draft Genome Sequence of Sporolactobacillus inulinus NBRC 111894 Isolated from Koso, a Japanese Sugar-Vegetable Fermented Beverage.</title>
        <authorList>
            <person name="Chiou T.Y."/>
            <person name="Oshima K."/>
            <person name="Suda W."/>
            <person name="Hattori M."/>
            <person name="Takahashi T."/>
        </authorList>
    </citation>
    <scope>NUCLEOTIDE SEQUENCE [LARGE SCALE GENOMIC DNA]</scope>
    <source>
        <strain evidence="2 3">NBRC111894</strain>
    </source>
</reference>
<dbReference type="GO" id="GO:0050451">
    <property type="term" value="F:CoA-disulfide reductase (NADPH) activity"/>
    <property type="evidence" value="ECO:0007669"/>
    <property type="project" value="UniProtKB-EC"/>
</dbReference>
<comment type="caution">
    <text evidence="2">The sequence shown here is derived from an EMBL/GenBank/DDBJ whole genome shotgun (WGS) entry which is preliminary data.</text>
</comment>
<protein>
    <submittedName>
        <fullName evidence="2">CoA-disulfide reductase</fullName>
        <ecNumber evidence="2">1.8.1.14</ecNumber>
    </submittedName>
</protein>
<dbReference type="PANTHER" id="PTHR43031:SF1">
    <property type="entry name" value="PYRIDINE NUCLEOTIDE-DISULPHIDE OXIDOREDUCTASE"/>
    <property type="match status" value="1"/>
</dbReference>
<dbReference type="Pfam" id="PF02852">
    <property type="entry name" value="Pyr_redox_dim"/>
    <property type="match status" value="1"/>
</dbReference>
<dbReference type="InterPro" id="IPR050229">
    <property type="entry name" value="GlpE_sulfurtransferase"/>
</dbReference>